<dbReference type="Proteomes" id="UP000436006">
    <property type="component" value="Unassembled WGS sequence"/>
</dbReference>
<protein>
    <submittedName>
        <fullName evidence="1">Uncharacterized protein</fullName>
    </submittedName>
</protein>
<dbReference type="AlphaFoldDB" id="A0A7K1SHI5"/>
<reference evidence="1 2" key="1">
    <citation type="submission" date="2019-12" db="EMBL/GenBank/DDBJ databases">
        <title>Spirosoma sp. HMF4905 genome sequencing and assembly.</title>
        <authorList>
            <person name="Kang H."/>
            <person name="Cha I."/>
            <person name="Kim H."/>
            <person name="Joh K."/>
        </authorList>
    </citation>
    <scope>NUCLEOTIDE SEQUENCE [LARGE SCALE GENOMIC DNA]</scope>
    <source>
        <strain evidence="1 2">HMF4905</strain>
    </source>
</reference>
<proteinExistence type="predicted"/>
<dbReference type="RefSeq" id="WP_157587968.1">
    <property type="nucleotide sequence ID" value="NZ_WPIN01000010.1"/>
</dbReference>
<gene>
    <name evidence="1" type="ORF">GO755_24645</name>
</gene>
<organism evidence="1 2">
    <name type="scientific">Spirosoma arboris</name>
    <dbReference type="NCBI Taxonomy" id="2682092"/>
    <lineage>
        <taxon>Bacteria</taxon>
        <taxon>Pseudomonadati</taxon>
        <taxon>Bacteroidota</taxon>
        <taxon>Cytophagia</taxon>
        <taxon>Cytophagales</taxon>
        <taxon>Cytophagaceae</taxon>
        <taxon>Spirosoma</taxon>
    </lineage>
</organism>
<comment type="caution">
    <text evidence="1">The sequence shown here is derived from an EMBL/GenBank/DDBJ whole genome shotgun (WGS) entry which is preliminary data.</text>
</comment>
<dbReference type="EMBL" id="WPIN01000010">
    <property type="protein sequence ID" value="MVM33252.1"/>
    <property type="molecule type" value="Genomic_DNA"/>
</dbReference>
<accession>A0A7K1SHI5</accession>
<name>A0A7K1SHI5_9BACT</name>
<evidence type="ECO:0000313" key="2">
    <source>
        <dbReference type="Proteomes" id="UP000436006"/>
    </source>
</evidence>
<evidence type="ECO:0000313" key="1">
    <source>
        <dbReference type="EMBL" id="MVM33252.1"/>
    </source>
</evidence>
<sequence length="103" mass="12017">MMKEATKYSEKDRQHIAWLVSTLVKHPVDCATADARWVGLRKNQVAFQIMPAMEVEHKSPVKEFWWESNYCHTQQFWDSPVAAGLHYATHFLAFIQTNRNPPS</sequence>
<keyword evidence="2" id="KW-1185">Reference proteome</keyword>